<organism evidence="11 12">
    <name type="scientific">Pseudomonas abietaniphila</name>
    <dbReference type="NCBI Taxonomy" id="89065"/>
    <lineage>
        <taxon>Bacteria</taxon>
        <taxon>Pseudomonadati</taxon>
        <taxon>Pseudomonadota</taxon>
        <taxon>Gammaproteobacteria</taxon>
        <taxon>Pseudomonadales</taxon>
        <taxon>Pseudomonadaceae</taxon>
        <taxon>Pseudomonas</taxon>
    </lineage>
</organism>
<dbReference type="OrthoDB" id="1110708at2"/>
<dbReference type="GO" id="GO:0030288">
    <property type="term" value="C:outer membrane-bounded periplasmic space"/>
    <property type="evidence" value="ECO:0007669"/>
    <property type="project" value="InterPro"/>
</dbReference>
<evidence type="ECO:0000256" key="3">
    <source>
        <dbReference type="ARBA" id="ARBA00014028"/>
    </source>
</evidence>
<keyword evidence="4" id="KW-1003">Cell membrane</keyword>
<feature type="chain" id="PRO_5010165182" description="Curli production assembly/transport component CsgG" evidence="10">
    <location>
        <begin position="19"/>
        <end position="293"/>
    </location>
</feature>
<name>A0A1G7T670_9PSED</name>
<dbReference type="PANTHER" id="PTHR41164">
    <property type="entry name" value="CURLI PRODUCTION ASSEMBLY/TRANSPORT COMPONENT CSGG"/>
    <property type="match status" value="1"/>
</dbReference>
<keyword evidence="12" id="KW-1185">Reference proteome</keyword>
<dbReference type="Proteomes" id="UP000182894">
    <property type="component" value="Unassembled WGS sequence"/>
</dbReference>
<evidence type="ECO:0000256" key="2">
    <source>
        <dbReference type="ARBA" id="ARBA00008899"/>
    </source>
</evidence>
<evidence type="ECO:0000256" key="6">
    <source>
        <dbReference type="ARBA" id="ARBA00023136"/>
    </source>
</evidence>
<dbReference type="Pfam" id="PF03783">
    <property type="entry name" value="CsgG"/>
    <property type="match status" value="1"/>
</dbReference>
<evidence type="ECO:0000256" key="9">
    <source>
        <dbReference type="SAM" id="MobiDB-lite"/>
    </source>
</evidence>
<comment type="similarity">
    <text evidence="2">Belongs to the CsgG family.</text>
</comment>
<evidence type="ECO:0000313" key="12">
    <source>
        <dbReference type="Proteomes" id="UP000182894"/>
    </source>
</evidence>
<protein>
    <recommendedName>
        <fullName evidence="3">Curli production assembly/transport component CsgG</fullName>
    </recommendedName>
</protein>
<feature type="signal peptide" evidence="10">
    <location>
        <begin position="1"/>
        <end position="18"/>
    </location>
</feature>
<keyword evidence="8" id="KW-0449">Lipoprotein</keyword>
<evidence type="ECO:0000256" key="5">
    <source>
        <dbReference type="ARBA" id="ARBA00022729"/>
    </source>
</evidence>
<evidence type="ECO:0000256" key="1">
    <source>
        <dbReference type="ARBA" id="ARBA00003989"/>
    </source>
</evidence>
<dbReference type="InterPro" id="IPR005534">
    <property type="entry name" value="Curli_assmbl/transp-comp_CsgG"/>
</dbReference>
<dbReference type="PANTHER" id="PTHR41164:SF1">
    <property type="entry name" value="CURLI PRODUCTION ASSEMBLY_TRANSPORT COMPONENT CSGG"/>
    <property type="match status" value="1"/>
</dbReference>
<comment type="function">
    <text evidence="1">May be involved in the biogenesis of curli organelles.</text>
</comment>
<evidence type="ECO:0000256" key="8">
    <source>
        <dbReference type="ARBA" id="ARBA00023288"/>
    </source>
</evidence>
<dbReference type="PROSITE" id="PS51257">
    <property type="entry name" value="PROKAR_LIPOPROTEIN"/>
    <property type="match status" value="1"/>
</dbReference>
<sequence>MKKCITVLMLVAALQGCAVREPMPAEQAKETPTLTPRASTYYDLLSMPRPKGRLVAVVYGFRDQTGQYKPTPASSFSTSVTQGAASMLMDAMQASGWFVVLEREGLQNLLTERKIIRASQKKPPAVVGPNGAPVNVQLPNELPPLQAANLMLEGGIVAYDTNVRSGGEGARYLGIGASQEYRVDQVTINLRAVDVRSGQVLANVMTSKTIYSTSYNAGVFKFVEFKKLLELEAGYTTNEPAQLCVLSAIEAAVGHLVAQGIERHMWQIAGDTSEPNETLDRYLSQNKPAEEGQ</sequence>
<feature type="region of interest" description="Disordered" evidence="9">
    <location>
        <begin position="274"/>
        <end position="293"/>
    </location>
</feature>
<accession>A0A1G7T670</accession>
<evidence type="ECO:0000256" key="4">
    <source>
        <dbReference type="ARBA" id="ARBA00022475"/>
    </source>
</evidence>
<dbReference type="RefSeq" id="WP_074750143.1">
    <property type="nucleotide sequence ID" value="NZ_FNCO01000001.1"/>
</dbReference>
<evidence type="ECO:0000313" key="11">
    <source>
        <dbReference type="EMBL" id="SDG30110.1"/>
    </source>
</evidence>
<dbReference type="STRING" id="89065.SAMN05216605_101663"/>
<evidence type="ECO:0000256" key="7">
    <source>
        <dbReference type="ARBA" id="ARBA00023139"/>
    </source>
</evidence>
<proteinExistence type="inferred from homology"/>
<gene>
    <name evidence="11" type="ORF">SAMN05216605_101663</name>
</gene>
<reference evidence="12" key="1">
    <citation type="submission" date="2016-10" db="EMBL/GenBank/DDBJ databases">
        <authorList>
            <person name="Varghese N."/>
            <person name="Submissions S."/>
        </authorList>
    </citation>
    <scope>NUCLEOTIDE SEQUENCE [LARGE SCALE GENOMIC DNA]</scope>
    <source>
        <strain evidence="12">ATCC 700689</strain>
    </source>
</reference>
<evidence type="ECO:0000256" key="10">
    <source>
        <dbReference type="SAM" id="SignalP"/>
    </source>
</evidence>
<keyword evidence="5 10" id="KW-0732">Signal</keyword>
<dbReference type="AlphaFoldDB" id="A0A1G7T670"/>
<dbReference type="EMBL" id="FNCO01000001">
    <property type="protein sequence ID" value="SDG30110.1"/>
    <property type="molecule type" value="Genomic_DNA"/>
</dbReference>
<dbReference type="Gene3D" id="3.40.50.10610">
    <property type="entry name" value="ABC-type transport auxiliary lipoprotein component"/>
    <property type="match status" value="2"/>
</dbReference>
<keyword evidence="6" id="KW-0472">Membrane</keyword>
<keyword evidence="7" id="KW-0564">Palmitate</keyword>